<keyword evidence="3" id="KW-0378">Hydrolase</keyword>
<gene>
    <name evidence="8" type="ORF">C0029_07860</name>
</gene>
<dbReference type="Gene3D" id="3.60.15.10">
    <property type="entry name" value="Ribonuclease Z/Hydroxyacylglutathione hydrolase-like"/>
    <property type="match status" value="1"/>
</dbReference>
<evidence type="ECO:0000313" key="8">
    <source>
        <dbReference type="EMBL" id="PLW86333.1"/>
    </source>
</evidence>
<dbReference type="GO" id="GO:0004527">
    <property type="term" value="F:exonuclease activity"/>
    <property type="evidence" value="ECO:0007669"/>
    <property type="project" value="UniProtKB-KW"/>
</dbReference>
<accession>A0AAP8MEF8</accession>
<dbReference type="SMART" id="SM00849">
    <property type="entry name" value="Lactamase_B"/>
    <property type="match status" value="1"/>
</dbReference>
<keyword evidence="9" id="KW-1185">Reference proteome</keyword>
<dbReference type="EMBL" id="PKUR01000002">
    <property type="protein sequence ID" value="PLW86333.1"/>
    <property type="molecule type" value="Genomic_DNA"/>
</dbReference>
<dbReference type="CDD" id="cd07714">
    <property type="entry name" value="RNaseJ_MBL-fold"/>
    <property type="match status" value="1"/>
</dbReference>
<comment type="caution">
    <text evidence="8">The sequence shown here is derived from an EMBL/GenBank/DDBJ whole genome shotgun (WGS) entry which is preliminary data.</text>
</comment>
<evidence type="ECO:0000256" key="2">
    <source>
        <dbReference type="ARBA" id="ARBA00022723"/>
    </source>
</evidence>
<dbReference type="Proteomes" id="UP000235162">
    <property type="component" value="Unassembled WGS sequence"/>
</dbReference>
<dbReference type="InterPro" id="IPR042173">
    <property type="entry name" value="RNase_J_2"/>
</dbReference>
<evidence type="ECO:0000256" key="3">
    <source>
        <dbReference type="ARBA" id="ARBA00022801"/>
    </source>
</evidence>
<evidence type="ECO:0000259" key="7">
    <source>
        <dbReference type="SMART" id="SM00849"/>
    </source>
</evidence>
<keyword evidence="5" id="KW-0269">Exonuclease</keyword>
<feature type="domain" description="Metallo-beta-lactamase" evidence="7">
    <location>
        <begin position="20"/>
        <end position="214"/>
    </location>
</feature>
<dbReference type="PANTHER" id="PTHR43694:SF1">
    <property type="entry name" value="RIBONUCLEASE J"/>
    <property type="match status" value="1"/>
</dbReference>
<name>A0AAP8MEF8_9GAMM</name>
<dbReference type="InterPro" id="IPR001279">
    <property type="entry name" value="Metallo-B-lactamas"/>
</dbReference>
<evidence type="ECO:0000256" key="1">
    <source>
        <dbReference type="ARBA" id="ARBA00022722"/>
    </source>
</evidence>
<evidence type="ECO:0000256" key="5">
    <source>
        <dbReference type="ARBA" id="ARBA00022839"/>
    </source>
</evidence>
<dbReference type="RefSeq" id="WP_084198947.1">
    <property type="nucleotide sequence ID" value="NZ_BMYL01000002.1"/>
</dbReference>
<dbReference type="KEGG" id="hja:BST95_08820"/>
<evidence type="ECO:0000256" key="6">
    <source>
        <dbReference type="ARBA" id="ARBA00022884"/>
    </source>
</evidence>
<protein>
    <submittedName>
        <fullName evidence="8">Ribonuclease J</fullName>
    </submittedName>
</protein>
<evidence type="ECO:0000313" key="9">
    <source>
        <dbReference type="Proteomes" id="UP000235162"/>
    </source>
</evidence>
<dbReference type="InterPro" id="IPR036866">
    <property type="entry name" value="RibonucZ/Hydroxyglut_hydro"/>
</dbReference>
<dbReference type="Pfam" id="PF22505">
    <property type="entry name" value="RNase_J_b_CASP"/>
    <property type="match status" value="1"/>
</dbReference>
<proteinExistence type="predicted"/>
<sequence length="442" mass="47805">MTPSSKDLWFLPLGGCGEIGMNMSLYGHDGHWLMVDCGIGFDDESAETRIITAMPDFIAARRDQLVGLLLTHAHEDHIGAVADHWRELRCPVYCTRFTAEILSRKLADASLLGVTPVHCVETGERHSLQPFNIEWVALNHSTPESQALVIHTPAGTVFHTGDWKLDPAPVVGDGFDASVFRRIGDRGITAMVCDSTNATVEGRSHSEGDLYKGLLDRAKAARGRVVFACFGSNVARLTTLTKIAIATGRYPGLLGRSLINYYRAARLSGVWPLEQELVPAAHLGYLPAAEVVAIATGSQGERGAALSRLAAANHPDMDLEPGDTVIFSSRVIPGNERALAALDARLQAMGVNVIHDVDEAAPIHASGHPARDELRDMYAWIRPQIAVPVHGEGRHLDAHTDLARELAVPVQLNGRNGDLYMLAPQPGLRRGAAAVGRVVLRR</sequence>
<dbReference type="PANTHER" id="PTHR43694">
    <property type="entry name" value="RIBONUCLEASE J"/>
    <property type="match status" value="1"/>
</dbReference>
<organism evidence="8 9">
    <name type="scientific">Halioglobus japonicus</name>
    <dbReference type="NCBI Taxonomy" id="930805"/>
    <lineage>
        <taxon>Bacteria</taxon>
        <taxon>Pseudomonadati</taxon>
        <taxon>Pseudomonadota</taxon>
        <taxon>Gammaproteobacteria</taxon>
        <taxon>Cellvibrionales</taxon>
        <taxon>Halieaceae</taxon>
        <taxon>Halioglobus</taxon>
    </lineage>
</organism>
<dbReference type="Pfam" id="PF07521">
    <property type="entry name" value="RMMBL"/>
    <property type="match status" value="1"/>
</dbReference>
<dbReference type="GO" id="GO:0003723">
    <property type="term" value="F:RNA binding"/>
    <property type="evidence" value="ECO:0007669"/>
    <property type="project" value="UniProtKB-KW"/>
</dbReference>
<dbReference type="GO" id="GO:0046872">
    <property type="term" value="F:metal ion binding"/>
    <property type="evidence" value="ECO:0007669"/>
    <property type="project" value="UniProtKB-KW"/>
</dbReference>
<keyword evidence="1" id="KW-0540">Nuclease</keyword>
<dbReference type="InterPro" id="IPR055132">
    <property type="entry name" value="RNase_J_b_CASP"/>
</dbReference>
<evidence type="ECO:0000256" key="4">
    <source>
        <dbReference type="ARBA" id="ARBA00022833"/>
    </source>
</evidence>
<dbReference type="Pfam" id="PF12706">
    <property type="entry name" value="Lactamase_B_2"/>
    <property type="match status" value="1"/>
</dbReference>
<dbReference type="AlphaFoldDB" id="A0AAP8MEF8"/>
<keyword evidence="2" id="KW-0479">Metal-binding</keyword>
<reference evidence="8 9" key="1">
    <citation type="submission" date="2018-01" db="EMBL/GenBank/DDBJ databases">
        <title>The draft genome sequence of Halioglobus japonicus S1-36.</title>
        <authorList>
            <person name="Du Z.-J."/>
            <person name="Shi M.-J."/>
        </authorList>
    </citation>
    <scope>NUCLEOTIDE SEQUENCE [LARGE SCALE GENOMIC DNA]</scope>
    <source>
        <strain evidence="8 9">S1-36</strain>
    </source>
</reference>
<keyword evidence="4" id="KW-0862">Zinc</keyword>
<dbReference type="InterPro" id="IPR011108">
    <property type="entry name" value="RMMBL"/>
</dbReference>
<dbReference type="SUPFAM" id="SSF56281">
    <property type="entry name" value="Metallo-hydrolase/oxidoreductase"/>
    <property type="match status" value="1"/>
</dbReference>
<keyword evidence="6" id="KW-0694">RNA-binding</keyword>
<dbReference type="Gene3D" id="3.40.50.10710">
    <property type="entry name" value="Metallo-hydrolase/oxidoreductase"/>
    <property type="match status" value="1"/>
</dbReference>